<dbReference type="STRING" id="869213.GCA_000517085_02423"/>
<keyword evidence="2" id="KW-0238">DNA-binding</keyword>
<dbReference type="Gene3D" id="1.10.260.40">
    <property type="entry name" value="lambda repressor-like DNA-binding domains"/>
    <property type="match status" value="1"/>
</dbReference>
<evidence type="ECO:0000313" key="5">
    <source>
        <dbReference type="EMBL" id="GAF04970.1"/>
    </source>
</evidence>
<dbReference type="SUPFAM" id="SSF53822">
    <property type="entry name" value="Periplasmic binding protein-like I"/>
    <property type="match status" value="1"/>
</dbReference>
<dbReference type="Pfam" id="PF00356">
    <property type="entry name" value="LacI"/>
    <property type="match status" value="1"/>
</dbReference>
<dbReference type="CDD" id="cd01392">
    <property type="entry name" value="HTH_LacI"/>
    <property type="match status" value="1"/>
</dbReference>
<dbReference type="Gene3D" id="3.40.50.2300">
    <property type="match status" value="2"/>
</dbReference>
<dbReference type="PROSITE" id="PS00356">
    <property type="entry name" value="HTH_LACI_1"/>
    <property type="match status" value="1"/>
</dbReference>
<evidence type="ECO:0000256" key="1">
    <source>
        <dbReference type="ARBA" id="ARBA00023015"/>
    </source>
</evidence>
<dbReference type="SMART" id="SM00354">
    <property type="entry name" value="HTH_LACI"/>
    <property type="match status" value="1"/>
</dbReference>
<accession>W7Y280</accession>
<reference evidence="5 6" key="1">
    <citation type="journal article" date="2014" name="Genome Announc.">
        <title>Draft Genome Sequence of Cytophaga fermentans JCM 21142T, a Facultative Anaerobe Isolated from Marine Mud.</title>
        <authorList>
            <person name="Starns D."/>
            <person name="Oshima K."/>
            <person name="Suda W."/>
            <person name="Iino T."/>
            <person name="Yuki M."/>
            <person name="Inoue J."/>
            <person name="Kitamura K."/>
            <person name="Iida T."/>
            <person name="Darby A."/>
            <person name="Hattori M."/>
            <person name="Ohkuma M."/>
        </authorList>
    </citation>
    <scope>NUCLEOTIDE SEQUENCE [LARGE SCALE GENOMIC DNA]</scope>
    <source>
        <strain evidence="5 6">JCM 21142</strain>
    </source>
</reference>
<dbReference type="PANTHER" id="PTHR30146">
    <property type="entry name" value="LACI-RELATED TRANSCRIPTIONAL REPRESSOR"/>
    <property type="match status" value="1"/>
</dbReference>
<sequence>MSKTVRIKDIAQKAGVSIGTVDRVLHNRGEVKATTKEKVMAIAEKLNYKPNIAARALKSPTTYKIAILIPLCQGDNQFWKMHPIGIENGKEAIYPFKATLEFFYYEMHNPNDFMRQASALVQWQPNGVIMAPILKNESVELCHKLDDLEVPYVFIDTNIDDTNSLTFIGEDAYQAGRVAASLIDSGISPDKDILIVNIAKNLENIQHLQHRNQGFLSYFMDAGNNNALKISVEIPNTEPQEVKSILDKVFENNPNIGGVFVSSSRTFAVAEYLQKHQKQNLFLVGYELFGKNSDFLQHRTINFLIGQRPIEQAEKTFKKLFDYLAHNTIPNKKDYQPIDIINAENMGLLK</sequence>
<dbReference type="RefSeq" id="WP_027472028.1">
    <property type="nucleotide sequence ID" value="NZ_BAMD01000062.1"/>
</dbReference>
<dbReference type="EMBL" id="BAMD01000062">
    <property type="protein sequence ID" value="GAF04970.1"/>
    <property type="molecule type" value="Genomic_DNA"/>
</dbReference>
<organism evidence="5 6">
    <name type="scientific">Saccharicrinis fermentans DSM 9555 = JCM 21142</name>
    <dbReference type="NCBI Taxonomy" id="869213"/>
    <lineage>
        <taxon>Bacteria</taxon>
        <taxon>Pseudomonadati</taxon>
        <taxon>Bacteroidota</taxon>
        <taxon>Bacteroidia</taxon>
        <taxon>Marinilabiliales</taxon>
        <taxon>Marinilabiliaceae</taxon>
        <taxon>Saccharicrinis</taxon>
    </lineage>
</organism>
<dbReference type="GO" id="GO:0003700">
    <property type="term" value="F:DNA-binding transcription factor activity"/>
    <property type="evidence" value="ECO:0007669"/>
    <property type="project" value="TreeGrafter"/>
</dbReference>
<dbReference type="InterPro" id="IPR025997">
    <property type="entry name" value="SBP_2_dom"/>
</dbReference>
<comment type="caution">
    <text evidence="5">The sequence shown here is derived from an EMBL/GenBank/DDBJ whole genome shotgun (WGS) entry which is preliminary data.</text>
</comment>
<evidence type="ECO:0000256" key="3">
    <source>
        <dbReference type="ARBA" id="ARBA00023163"/>
    </source>
</evidence>
<evidence type="ECO:0000313" key="6">
    <source>
        <dbReference type="Proteomes" id="UP000019402"/>
    </source>
</evidence>
<keyword evidence="1" id="KW-0805">Transcription regulation</keyword>
<gene>
    <name evidence="5" type="ORF">JCM21142_93693</name>
</gene>
<dbReference type="PROSITE" id="PS50932">
    <property type="entry name" value="HTH_LACI_2"/>
    <property type="match status" value="1"/>
</dbReference>
<keyword evidence="3" id="KW-0804">Transcription</keyword>
<dbReference type="Pfam" id="PF13407">
    <property type="entry name" value="Peripla_BP_4"/>
    <property type="match status" value="1"/>
</dbReference>
<dbReference type="Proteomes" id="UP000019402">
    <property type="component" value="Unassembled WGS sequence"/>
</dbReference>
<dbReference type="InterPro" id="IPR000843">
    <property type="entry name" value="HTH_LacI"/>
</dbReference>
<dbReference type="InterPro" id="IPR028082">
    <property type="entry name" value="Peripla_BP_I"/>
</dbReference>
<keyword evidence="6" id="KW-1185">Reference proteome</keyword>
<evidence type="ECO:0000259" key="4">
    <source>
        <dbReference type="PROSITE" id="PS50932"/>
    </source>
</evidence>
<proteinExistence type="predicted"/>
<dbReference type="AlphaFoldDB" id="W7Y280"/>
<name>W7Y280_9BACT</name>
<dbReference type="eggNOG" id="COG1609">
    <property type="taxonomic scope" value="Bacteria"/>
</dbReference>
<protein>
    <submittedName>
        <fullName evidence="5">Catabolite control protein</fullName>
    </submittedName>
</protein>
<evidence type="ECO:0000256" key="2">
    <source>
        <dbReference type="ARBA" id="ARBA00023125"/>
    </source>
</evidence>
<dbReference type="InterPro" id="IPR010982">
    <property type="entry name" value="Lambda_DNA-bd_dom_sf"/>
</dbReference>
<dbReference type="SUPFAM" id="SSF47413">
    <property type="entry name" value="lambda repressor-like DNA-binding domains"/>
    <property type="match status" value="1"/>
</dbReference>
<dbReference type="PANTHER" id="PTHR30146:SF144">
    <property type="entry name" value="LACI-FAMILY TRANSCRIPTION REGULATOR"/>
    <property type="match status" value="1"/>
</dbReference>
<feature type="domain" description="HTH lacI-type" evidence="4">
    <location>
        <begin position="5"/>
        <end position="59"/>
    </location>
</feature>
<dbReference type="OrthoDB" id="628703at2"/>
<dbReference type="GO" id="GO:0000976">
    <property type="term" value="F:transcription cis-regulatory region binding"/>
    <property type="evidence" value="ECO:0007669"/>
    <property type="project" value="TreeGrafter"/>
</dbReference>